<reference evidence="1 2" key="1">
    <citation type="submission" date="2020-03" db="EMBL/GenBank/DDBJ databases">
        <title>Weissella sp. nov., isolated from Cybister lewisianus.</title>
        <authorList>
            <person name="Hyun D.-W."/>
            <person name="Bae J.-W."/>
        </authorList>
    </citation>
    <scope>NUCLEOTIDE SEQUENCE [LARGE SCALE GENOMIC DNA]</scope>
    <source>
        <strain evidence="1 2">HDW19</strain>
    </source>
</reference>
<keyword evidence="2" id="KW-1185">Reference proteome</keyword>
<gene>
    <name evidence="1" type="ORF">G7084_01295</name>
</gene>
<sequence>MSEQKMIEARDKFRIQVTTELRKRGFRSDTQFVNEIGISTLPAFTAAVTTYTMSDKSIELRRKIRQLLDIEDI</sequence>
<evidence type="ECO:0000313" key="1">
    <source>
        <dbReference type="EMBL" id="QIL50072.1"/>
    </source>
</evidence>
<name>A0A6G8AYP1_9LACO</name>
<proteinExistence type="predicted"/>
<protein>
    <submittedName>
        <fullName evidence="1">Uncharacterized protein</fullName>
    </submittedName>
</protein>
<dbReference type="AlphaFoldDB" id="A0A6G8AYP1"/>
<accession>A0A6G8AYP1</accession>
<evidence type="ECO:0000313" key="2">
    <source>
        <dbReference type="Proteomes" id="UP000500741"/>
    </source>
</evidence>
<dbReference type="KEGG" id="wco:G7084_01295"/>
<dbReference type="RefSeq" id="WP_166009318.1">
    <property type="nucleotide sequence ID" value="NZ_CP049888.1"/>
</dbReference>
<dbReference type="Proteomes" id="UP000500741">
    <property type="component" value="Chromosome"/>
</dbReference>
<dbReference type="EMBL" id="CP049888">
    <property type="protein sequence ID" value="QIL50072.1"/>
    <property type="molecule type" value="Genomic_DNA"/>
</dbReference>
<organism evidence="1 2">
    <name type="scientific">Weissella coleopterorum</name>
    <dbReference type="NCBI Taxonomy" id="2714949"/>
    <lineage>
        <taxon>Bacteria</taxon>
        <taxon>Bacillati</taxon>
        <taxon>Bacillota</taxon>
        <taxon>Bacilli</taxon>
        <taxon>Lactobacillales</taxon>
        <taxon>Lactobacillaceae</taxon>
        <taxon>Weissella</taxon>
    </lineage>
</organism>